<dbReference type="Pfam" id="PF02518">
    <property type="entry name" value="HATPase_c"/>
    <property type="match status" value="1"/>
</dbReference>
<keyword evidence="6" id="KW-0812">Transmembrane</keyword>
<dbReference type="EMBL" id="JBHUII010000007">
    <property type="protein sequence ID" value="MFD2206820.1"/>
    <property type="molecule type" value="Genomic_DNA"/>
</dbReference>
<name>A0ABW5BN00_9PROT</name>
<feature type="modified residue" description="4-aspartylphosphate" evidence="5">
    <location>
        <position position="523"/>
    </location>
</feature>
<feature type="transmembrane region" description="Helical" evidence="6">
    <location>
        <begin position="12"/>
        <end position="34"/>
    </location>
</feature>
<dbReference type="PROSITE" id="PS50109">
    <property type="entry name" value="HIS_KIN"/>
    <property type="match status" value="1"/>
</dbReference>
<dbReference type="Proteomes" id="UP001597294">
    <property type="component" value="Unassembled WGS sequence"/>
</dbReference>
<comment type="catalytic activity">
    <reaction evidence="1">
        <text>ATP + protein L-histidine = ADP + protein N-phospho-L-histidine.</text>
        <dbReference type="EC" id="2.7.13.3"/>
    </reaction>
</comment>
<dbReference type="SUPFAM" id="SSF47384">
    <property type="entry name" value="Homodimeric domain of signal transducing histidine kinase"/>
    <property type="match status" value="1"/>
</dbReference>
<keyword evidence="4" id="KW-0902">Two-component regulatory system</keyword>
<evidence type="ECO:0000313" key="9">
    <source>
        <dbReference type="EMBL" id="MFD2206820.1"/>
    </source>
</evidence>
<dbReference type="SMART" id="SM00387">
    <property type="entry name" value="HATPase_c"/>
    <property type="match status" value="1"/>
</dbReference>
<evidence type="ECO:0000256" key="1">
    <source>
        <dbReference type="ARBA" id="ARBA00000085"/>
    </source>
</evidence>
<protein>
    <recommendedName>
        <fullName evidence="2">histidine kinase</fullName>
        <ecNumber evidence="2">2.7.13.3</ecNumber>
    </recommendedName>
</protein>
<dbReference type="Gene3D" id="3.40.50.2300">
    <property type="match status" value="1"/>
</dbReference>
<dbReference type="SUPFAM" id="SSF55874">
    <property type="entry name" value="ATPase domain of HSP90 chaperone/DNA topoisomerase II/histidine kinase"/>
    <property type="match status" value="1"/>
</dbReference>
<proteinExistence type="predicted"/>
<feature type="domain" description="Response regulatory" evidence="8">
    <location>
        <begin position="474"/>
        <end position="591"/>
    </location>
</feature>
<organism evidence="9 10">
    <name type="scientific">Kiloniella antarctica</name>
    <dbReference type="NCBI Taxonomy" id="1550907"/>
    <lineage>
        <taxon>Bacteria</taxon>
        <taxon>Pseudomonadati</taxon>
        <taxon>Pseudomonadota</taxon>
        <taxon>Alphaproteobacteria</taxon>
        <taxon>Rhodospirillales</taxon>
        <taxon>Kiloniellaceae</taxon>
        <taxon>Kiloniella</taxon>
    </lineage>
</organism>
<keyword evidence="9" id="KW-0067">ATP-binding</keyword>
<dbReference type="InterPro" id="IPR036890">
    <property type="entry name" value="HATPase_C_sf"/>
</dbReference>
<dbReference type="PRINTS" id="PR00344">
    <property type="entry name" value="BCTRLSENSOR"/>
</dbReference>
<dbReference type="InterPro" id="IPR011006">
    <property type="entry name" value="CheY-like_superfamily"/>
</dbReference>
<dbReference type="SMART" id="SM00448">
    <property type="entry name" value="REC"/>
    <property type="match status" value="1"/>
</dbReference>
<dbReference type="InterPro" id="IPR003661">
    <property type="entry name" value="HisK_dim/P_dom"/>
</dbReference>
<evidence type="ECO:0000256" key="6">
    <source>
        <dbReference type="SAM" id="Phobius"/>
    </source>
</evidence>
<keyword evidence="6" id="KW-1133">Transmembrane helix</keyword>
<dbReference type="InterPro" id="IPR001789">
    <property type="entry name" value="Sig_transdc_resp-reg_receiver"/>
</dbReference>
<dbReference type="Gene3D" id="3.30.565.10">
    <property type="entry name" value="Histidine kinase-like ATPase, C-terminal domain"/>
    <property type="match status" value="1"/>
</dbReference>
<dbReference type="PROSITE" id="PS50110">
    <property type="entry name" value="RESPONSE_REGULATORY"/>
    <property type="match status" value="1"/>
</dbReference>
<evidence type="ECO:0000313" key="10">
    <source>
        <dbReference type="Proteomes" id="UP001597294"/>
    </source>
</evidence>
<evidence type="ECO:0000256" key="2">
    <source>
        <dbReference type="ARBA" id="ARBA00012438"/>
    </source>
</evidence>
<accession>A0ABW5BN00</accession>
<evidence type="ECO:0000256" key="4">
    <source>
        <dbReference type="ARBA" id="ARBA00023012"/>
    </source>
</evidence>
<dbReference type="EC" id="2.7.13.3" evidence="2"/>
<dbReference type="GO" id="GO:0005524">
    <property type="term" value="F:ATP binding"/>
    <property type="evidence" value="ECO:0007669"/>
    <property type="project" value="UniProtKB-KW"/>
</dbReference>
<dbReference type="InterPro" id="IPR005467">
    <property type="entry name" value="His_kinase_dom"/>
</dbReference>
<dbReference type="InterPro" id="IPR003594">
    <property type="entry name" value="HATPase_dom"/>
</dbReference>
<dbReference type="InterPro" id="IPR004358">
    <property type="entry name" value="Sig_transdc_His_kin-like_C"/>
</dbReference>
<dbReference type="RefSeq" id="WP_380252831.1">
    <property type="nucleotide sequence ID" value="NZ_JBHUII010000007.1"/>
</dbReference>
<dbReference type="Gene3D" id="1.10.287.130">
    <property type="match status" value="1"/>
</dbReference>
<sequence>MRKYGVIERRVAFALAMSFFLASIAGGLLITSVFSLRDFEESGYQNTGWDIYNVQSEYYRLLNNLYDADPHSDGTRKAIDNRYGVFVIKVEAIKKGITRQTLEGEAFFSNGITRLDRLTARLNQFSENQEIPTDRYITTMISELSSFDSVLRNFVSDSRKVLKQNNYKGRAKVAQLYGWVLVSIVLLFGVLAIMFFLMFRQMQTIQGSKEVAERANLAMSEFLATMSHEIRTPMNGILGMTHVLLAEEPDTRLREQLEIIRESGTVLMGLLNDILDISKIEAKLLKVEERDFDFLALVEAAYTLWKPKAASKSLELEFSIVDDMPRLLHADPLRLRQILYNLVSNAINYTEEGSVKIAVSYQPRDDGRIDLMMSVHDTGPGIAKEEVSRLFNKFTQGHAQHARRFGGTGLGLAICKELAKLMGGDILVESNLGQGSTFTLVLPCARGDRNAVIIDKEENLNVILQPEVNQPSLRVLVVEDNEINRFVLSTMLNKAGHDVDLVVNGVEAVTAVQNRSYDMIFMDIQMPEMDGIEATEKIRSMELNSTGVFIVALTANAMQGDRENYLAAGMDDYLSKPISPGDLRKVLRAATDKNRNYYATDEVAAG</sequence>
<dbReference type="CDD" id="cd17546">
    <property type="entry name" value="REC_hyHK_CKI1_RcsC-like"/>
    <property type="match status" value="1"/>
</dbReference>
<dbReference type="InterPro" id="IPR036097">
    <property type="entry name" value="HisK_dim/P_sf"/>
</dbReference>
<keyword evidence="9" id="KW-0547">Nucleotide-binding</keyword>
<dbReference type="PANTHER" id="PTHR45339:SF1">
    <property type="entry name" value="HYBRID SIGNAL TRANSDUCTION HISTIDINE KINASE J"/>
    <property type="match status" value="1"/>
</dbReference>
<dbReference type="PANTHER" id="PTHR45339">
    <property type="entry name" value="HYBRID SIGNAL TRANSDUCTION HISTIDINE KINASE J"/>
    <property type="match status" value="1"/>
</dbReference>
<dbReference type="SUPFAM" id="SSF52172">
    <property type="entry name" value="CheY-like"/>
    <property type="match status" value="1"/>
</dbReference>
<dbReference type="Pfam" id="PF00512">
    <property type="entry name" value="HisKA"/>
    <property type="match status" value="1"/>
</dbReference>
<feature type="transmembrane region" description="Helical" evidence="6">
    <location>
        <begin position="176"/>
        <end position="199"/>
    </location>
</feature>
<dbReference type="SMART" id="SM00388">
    <property type="entry name" value="HisKA"/>
    <property type="match status" value="1"/>
</dbReference>
<dbReference type="CDD" id="cd16922">
    <property type="entry name" value="HATPase_EvgS-ArcB-TorS-like"/>
    <property type="match status" value="1"/>
</dbReference>
<evidence type="ECO:0000256" key="5">
    <source>
        <dbReference type="PROSITE-ProRule" id="PRU00169"/>
    </source>
</evidence>
<dbReference type="Pfam" id="PF00072">
    <property type="entry name" value="Response_reg"/>
    <property type="match status" value="1"/>
</dbReference>
<reference evidence="10" key="1">
    <citation type="journal article" date="2019" name="Int. J. Syst. Evol. Microbiol.">
        <title>The Global Catalogue of Microorganisms (GCM) 10K type strain sequencing project: providing services to taxonomists for standard genome sequencing and annotation.</title>
        <authorList>
            <consortium name="The Broad Institute Genomics Platform"/>
            <consortium name="The Broad Institute Genome Sequencing Center for Infectious Disease"/>
            <person name="Wu L."/>
            <person name="Ma J."/>
        </authorList>
    </citation>
    <scope>NUCLEOTIDE SEQUENCE [LARGE SCALE GENOMIC DNA]</scope>
    <source>
        <strain evidence="10">CGMCC 4.7192</strain>
    </source>
</reference>
<keyword evidence="3 5" id="KW-0597">Phosphoprotein</keyword>
<evidence type="ECO:0000256" key="3">
    <source>
        <dbReference type="ARBA" id="ARBA00022553"/>
    </source>
</evidence>
<dbReference type="CDD" id="cd00082">
    <property type="entry name" value="HisKA"/>
    <property type="match status" value="1"/>
</dbReference>
<keyword evidence="6" id="KW-0472">Membrane</keyword>
<feature type="domain" description="Histidine kinase" evidence="7">
    <location>
        <begin position="225"/>
        <end position="446"/>
    </location>
</feature>
<comment type="caution">
    <text evidence="9">The sequence shown here is derived from an EMBL/GenBank/DDBJ whole genome shotgun (WGS) entry which is preliminary data.</text>
</comment>
<keyword evidence="10" id="KW-1185">Reference proteome</keyword>
<evidence type="ECO:0000259" key="8">
    <source>
        <dbReference type="PROSITE" id="PS50110"/>
    </source>
</evidence>
<gene>
    <name evidence="9" type="ORF">ACFSKO_14405</name>
</gene>
<evidence type="ECO:0000259" key="7">
    <source>
        <dbReference type="PROSITE" id="PS50109"/>
    </source>
</evidence>